<evidence type="ECO:0000313" key="2">
    <source>
        <dbReference type="EMBL" id="OEL35208.1"/>
    </source>
</evidence>
<gene>
    <name evidence="2" type="ORF">BAE44_0003774</name>
</gene>
<feature type="region of interest" description="Disordered" evidence="1">
    <location>
        <begin position="1"/>
        <end position="37"/>
    </location>
</feature>
<name>A0A1E5WDA5_9POAL</name>
<accession>A0A1E5WDA5</accession>
<keyword evidence="3" id="KW-1185">Reference proteome</keyword>
<sequence>MLGKVKEEREAGKLTERRRNEESRIAADAERKLEGKAESTEKDGRLVIGGSFTNQLKLVNASGTLCAIHYFATIPSEDGKSLSIVLSKQNQKEWWAYVIRDGPKLGIKKLKIMPSILCDLDLDTEGRQALQNAVVSHGVHNAIGFLTSCKLGSVV</sequence>
<protein>
    <submittedName>
        <fullName evidence="2">Uncharacterized protein</fullName>
    </submittedName>
</protein>
<dbReference type="EMBL" id="LWDX02013020">
    <property type="protein sequence ID" value="OEL35208.1"/>
    <property type="molecule type" value="Genomic_DNA"/>
</dbReference>
<organism evidence="2 3">
    <name type="scientific">Dichanthelium oligosanthes</name>
    <dbReference type="NCBI Taxonomy" id="888268"/>
    <lineage>
        <taxon>Eukaryota</taxon>
        <taxon>Viridiplantae</taxon>
        <taxon>Streptophyta</taxon>
        <taxon>Embryophyta</taxon>
        <taxon>Tracheophyta</taxon>
        <taxon>Spermatophyta</taxon>
        <taxon>Magnoliopsida</taxon>
        <taxon>Liliopsida</taxon>
        <taxon>Poales</taxon>
        <taxon>Poaceae</taxon>
        <taxon>PACMAD clade</taxon>
        <taxon>Panicoideae</taxon>
        <taxon>Panicodae</taxon>
        <taxon>Paniceae</taxon>
        <taxon>Dichantheliinae</taxon>
        <taxon>Dichanthelium</taxon>
    </lineage>
</organism>
<evidence type="ECO:0000256" key="1">
    <source>
        <dbReference type="SAM" id="MobiDB-lite"/>
    </source>
</evidence>
<evidence type="ECO:0000313" key="3">
    <source>
        <dbReference type="Proteomes" id="UP000095767"/>
    </source>
</evidence>
<dbReference type="SUPFAM" id="SSF49764">
    <property type="entry name" value="HSP20-like chaperones"/>
    <property type="match status" value="1"/>
</dbReference>
<comment type="caution">
    <text evidence="2">The sequence shown here is derived from an EMBL/GenBank/DDBJ whole genome shotgun (WGS) entry which is preliminary data.</text>
</comment>
<dbReference type="AlphaFoldDB" id="A0A1E5WDA5"/>
<proteinExistence type="predicted"/>
<dbReference type="Proteomes" id="UP000095767">
    <property type="component" value="Unassembled WGS sequence"/>
</dbReference>
<reference evidence="2 3" key="1">
    <citation type="submission" date="2016-09" db="EMBL/GenBank/DDBJ databases">
        <title>The draft genome of Dichanthelium oligosanthes: A C3 panicoid grass species.</title>
        <authorList>
            <person name="Studer A.J."/>
            <person name="Schnable J.C."/>
            <person name="Brutnell T.P."/>
        </authorList>
    </citation>
    <scope>NUCLEOTIDE SEQUENCE [LARGE SCALE GENOMIC DNA]</scope>
    <source>
        <strain evidence="3">cv. Kellogg 1175</strain>
        <tissue evidence="2">Leaf</tissue>
    </source>
</reference>
<dbReference type="InterPro" id="IPR008978">
    <property type="entry name" value="HSP20-like_chaperone"/>
</dbReference>